<protein>
    <submittedName>
        <fullName evidence="1">Uncharacterized protein</fullName>
    </submittedName>
</protein>
<organism evidence="1 2">
    <name type="scientific">Aspergillus glaucus CBS 516.65</name>
    <dbReference type="NCBI Taxonomy" id="1160497"/>
    <lineage>
        <taxon>Eukaryota</taxon>
        <taxon>Fungi</taxon>
        <taxon>Dikarya</taxon>
        <taxon>Ascomycota</taxon>
        <taxon>Pezizomycotina</taxon>
        <taxon>Eurotiomycetes</taxon>
        <taxon>Eurotiomycetidae</taxon>
        <taxon>Eurotiales</taxon>
        <taxon>Aspergillaceae</taxon>
        <taxon>Aspergillus</taxon>
        <taxon>Aspergillus subgen. Aspergillus</taxon>
    </lineage>
</organism>
<keyword evidence="2" id="KW-1185">Reference proteome</keyword>
<evidence type="ECO:0000313" key="2">
    <source>
        <dbReference type="Proteomes" id="UP000184300"/>
    </source>
</evidence>
<proteinExistence type="predicted"/>
<accession>A0A1L9V9U0</accession>
<evidence type="ECO:0000313" key="1">
    <source>
        <dbReference type="EMBL" id="OJJ80645.1"/>
    </source>
</evidence>
<dbReference type="VEuPathDB" id="FungiDB:ASPGLDRAFT_51060"/>
<reference evidence="2" key="1">
    <citation type="journal article" date="2017" name="Genome Biol.">
        <title>Comparative genomics reveals high biological diversity and specific adaptations in the industrially and medically important fungal genus Aspergillus.</title>
        <authorList>
            <person name="de Vries R.P."/>
            <person name="Riley R."/>
            <person name="Wiebenga A."/>
            <person name="Aguilar-Osorio G."/>
            <person name="Amillis S."/>
            <person name="Uchima C.A."/>
            <person name="Anderluh G."/>
            <person name="Asadollahi M."/>
            <person name="Askin M."/>
            <person name="Barry K."/>
            <person name="Battaglia E."/>
            <person name="Bayram O."/>
            <person name="Benocci T."/>
            <person name="Braus-Stromeyer S.A."/>
            <person name="Caldana C."/>
            <person name="Canovas D."/>
            <person name="Cerqueira G.C."/>
            <person name="Chen F."/>
            <person name="Chen W."/>
            <person name="Choi C."/>
            <person name="Clum A."/>
            <person name="Dos Santos R.A."/>
            <person name="Damasio A.R."/>
            <person name="Diallinas G."/>
            <person name="Emri T."/>
            <person name="Fekete E."/>
            <person name="Flipphi M."/>
            <person name="Freyberg S."/>
            <person name="Gallo A."/>
            <person name="Gournas C."/>
            <person name="Habgood R."/>
            <person name="Hainaut M."/>
            <person name="Harispe M.L."/>
            <person name="Henrissat B."/>
            <person name="Hilden K.S."/>
            <person name="Hope R."/>
            <person name="Hossain A."/>
            <person name="Karabika E."/>
            <person name="Karaffa L."/>
            <person name="Karanyi Z."/>
            <person name="Krasevec N."/>
            <person name="Kuo A."/>
            <person name="Kusch H."/>
            <person name="LaButti K."/>
            <person name="Lagendijk E.L."/>
            <person name="Lapidus A."/>
            <person name="Levasseur A."/>
            <person name="Lindquist E."/>
            <person name="Lipzen A."/>
            <person name="Logrieco A.F."/>
            <person name="MacCabe A."/>
            <person name="Maekelae M.R."/>
            <person name="Malavazi I."/>
            <person name="Melin P."/>
            <person name="Meyer V."/>
            <person name="Mielnichuk N."/>
            <person name="Miskei M."/>
            <person name="Molnar A.P."/>
            <person name="Mule G."/>
            <person name="Ngan C.Y."/>
            <person name="Orejas M."/>
            <person name="Orosz E."/>
            <person name="Ouedraogo J.P."/>
            <person name="Overkamp K.M."/>
            <person name="Park H.-S."/>
            <person name="Perrone G."/>
            <person name="Piumi F."/>
            <person name="Punt P.J."/>
            <person name="Ram A.F."/>
            <person name="Ramon A."/>
            <person name="Rauscher S."/>
            <person name="Record E."/>
            <person name="Riano-Pachon D.M."/>
            <person name="Robert V."/>
            <person name="Roehrig J."/>
            <person name="Ruller R."/>
            <person name="Salamov A."/>
            <person name="Salih N.S."/>
            <person name="Samson R.A."/>
            <person name="Sandor E."/>
            <person name="Sanguinetti M."/>
            <person name="Schuetze T."/>
            <person name="Sepcic K."/>
            <person name="Shelest E."/>
            <person name="Sherlock G."/>
            <person name="Sophianopoulou V."/>
            <person name="Squina F.M."/>
            <person name="Sun H."/>
            <person name="Susca A."/>
            <person name="Todd R.B."/>
            <person name="Tsang A."/>
            <person name="Unkles S.E."/>
            <person name="van de Wiele N."/>
            <person name="van Rossen-Uffink D."/>
            <person name="Oliveira J.V."/>
            <person name="Vesth T.C."/>
            <person name="Visser J."/>
            <person name="Yu J.-H."/>
            <person name="Zhou M."/>
            <person name="Andersen M.R."/>
            <person name="Archer D.B."/>
            <person name="Baker S.E."/>
            <person name="Benoit I."/>
            <person name="Brakhage A.A."/>
            <person name="Braus G.H."/>
            <person name="Fischer R."/>
            <person name="Frisvad J.C."/>
            <person name="Goldman G.H."/>
            <person name="Houbraken J."/>
            <person name="Oakley B."/>
            <person name="Pocsi I."/>
            <person name="Scazzocchio C."/>
            <person name="Seiboth B."/>
            <person name="vanKuyk P.A."/>
            <person name="Wortman J."/>
            <person name="Dyer P.S."/>
            <person name="Grigoriev I.V."/>
        </authorList>
    </citation>
    <scope>NUCLEOTIDE SEQUENCE [LARGE SCALE GENOMIC DNA]</scope>
    <source>
        <strain evidence="2">CBS 516.65</strain>
    </source>
</reference>
<gene>
    <name evidence="1" type="ORF">ASPGLDRAFT_51060</name>
</gene>
<name>A0A1L9V9U0_ASPGL</name>
<dbReference type="RefSeq" id="XP_022397343.1">
    <property type="nucleotide sequence ID" value="XM_022547448.1"/>
</dbReference>
<dbReference type="Proteomes" id="UP000184300">
    <property type="component" value="Unassembled WGS sequence"/>
</dbReference>
<sequence length="65" mass="7142">MANTAYGGLGVQSVLTVCPRVYFLALARATGRLPGVQVVCRRQQGCEEAEDSQKKKRELEKQFVG</sequence>
<dbReference type="GeneID" id="34463709"/>
<dbReference type="EMBL" id="KV878909">
    <property type="protein sequence ID" value="OJJ80645.1"/>
    <property type="molecule type" value="Genomic_DNA"/>
</dbReference>
<dbReference type="AlphaFoldDB" id="A0A1L9V9U0"/>